<proteinExistence type="predicted"/>
<gene>
    <name evidence="1" type="ORF">DFR85_11015</name>
</gene>
<sequence>MTQTTTISVSEKTKELLYVKKKEIEIKLNKTLSWDEFFQEVFGEAEVPKLSDEEAEFLKRIVSEDRKKWRTREFA</sequence>
<dbReference type="OrthoDB" id="43094at2157"/>
<dbReference type="KEGG" id="abri:DFR85_11015"/>
<reference evidence="1 2" key="1">
    <citation type="submission" date="2018-05" db="EMBL/GenBank/DDBJ databases">
        <title>Complete Genome Sequences of Extremely Thermoacidophilic, Metal-Mobilizing Type-Strain Members of the Archaeal Family Sulfolobaceae: Acidianus brierleyi DSM-1651T, Acidianus sulfidivorans DSM-18786T, Metallosphaera hakonensis DSM-7519T, and Metallosphaera prunae DSM-10039T.</title>
        <authorList>
            <person name="Counts J.A."/>
            <person name="Kelly R.M."/>
        </authorList>
    </citation>
    <scope>NUCLEOTIDE SEQUENCE [LARGE SCALE GENOMIC DNA]</scope>
    <source>
        <strain evidence="1 2">DSM 1651</strain>
    </source>
</reference>
<keyword evidence="2" id="KW-1185">Reference proteome</keyword>
<dbReference type="GeneID" id="36832693"/>
<name>A0A2U9IG86_9CREN</name>
<accession>A0A2U9IG86</accession>
<dbReference type="EMBL" id="CP029289">
    <property type="protein sequence ID" value="AWR95051.1"/>
    <property type="molecule type" value="Genomic_DNA"/>
</dbReference>
<dbReference type="RefSeq" id="WP_110270932.1">
    <property type="nucleotide sequence ID" value="NZ_CP029289.2"/>
</dbReference>
<dbReference type="AlphaFoldDB" id="A0A2U9IG86"/>
<dbReference type="Proteomes" id="UP000248044">
    <property type="component" value="Chromosome"/>
</dbReference>
<evidence type="ECO:0000313" key="1">
    <source>
        <dbReference type="EMBL" id="AWR95051.1"/>
    </source>
</evidence>
<organism evidence="1 2">
    <name type="scientific">Acidianus brierleyi</name>
    <dbReference type="NCBI Taxonomy" id="41673"/>
    <lineage>
        <taxon>Archaea</taxon>
        <taxon>Thermoproteota</taxon>
        <taxon>Thermoprotei</taxon>
        <taxon>Sulfolobales</taxon>
        <taxon>Sulfolobaceae</taxon>
        <taxon>Acidianus</taxon>
    </lineage>
</organism>
<evidence type="ECO:0000313" key="2">
    <source>
        <dbReference type="Proteomes" id="UP000248044"/>
    </source>
</evidence>
<protein>
    <submittedName>
        <fullName evidence="1">VapB-type antitoxin</fullName>
    </submittedName>
</protein>